<gene>
    <name evidence="2" type="ORF">Ssi02_34380</name>
</gene>
<sequence length="67" mass="6958">MPAAPTVPCTVERAGCSDPTGGEDRLSPLDAEQASKARRVTDVVVASDHDLISRACPLCSVCDTSVE</sequence>
<reference evidence="2" key="1">
    <citation type="submission" date="2021-01" db="EMBL/GenBank/DDBJ databases">
        <title>Whole genome shotgun sequence of Sinosporangium siamense NBRC 109515.</title>
        <authorList>
            <person name="Komaki H."/>
            <person name="Tamura T."/>
        </authorList>
    </citation>
    <scope>NUCLEOTIDE SEQUENCE</scope>
    <source>
        <strain evidence="2">NBRC 109515</strain>
    </source>
</reference>
<comment type="caution">
    <text evidence="2">The sequence shown here is derived from an EMBL/GenBank/DDBJ whole genome shotgun (WGS) entry which is preliminary data.</text>
</comment>
<proteinExistence type="predicted"/>
<accession>A0A919RH07</accession>
<evidence type="ECO:0000313" key="3">
    <source>
        <dbReference type="Proteomes" id="UP000606172"/>
    </source>
</evidence>
<name>A0A919RH07_9ACTN</name>
<dbReference type="Proteomes" id="UP000606172">
    <property type="component" value="Unassembled WGS sequence"/>
</dbReference>
<dbReference type="AlphaFoldDB" id="A0A919RH07"/>
<evidence type="ECO:0000313" key="2">
    <source>
        <dbReference type="EMBL" id="GII93207.1"/>
    </source>
</evidence>
<evidence type="ECO:0000256" key="1">
    <source>
        <dbReference type="SAM" id="MobiDB-lite"/>
    </source>
</evidence>
<protein>
    <submittedName>
        <fullName evidence="2">Uncharacterized protein</fullName>
    </submittedName>
</protein>
<organism evidence="2 3">
    <name type="scientific">Sinosporangium siamense</name>
    <dbReference type="NCBI Taxonomy" id="1367973"/>
    <lineage>
        <taxon>Bacteria</taxon>
        <taxon>Bacillati</taxon>
        <taxon>Actinomycetota</taxon>
        <taxon>Actinomycetes</taxon>
        <taxon>Streptosporangiales</taxon>
        <taxon>Streptosporangiaceae</taxon>
        <taxon>Sinosporangium</taxon>
    </lineage>
</organism>
<feature type="region of interest" description="Disordered" evidence="1">
    <location>
        <begin position="1"/>
        <end position="27"/>
    </location>
</feature>
<dbReference type="EMBL" id="BOOW01000020">
    <property type="protein sequence ID" value="GII93207.1"/>
    <property type="molecule type" value="Genomic_DNA"/>
</dbReference>
<keyword evidence="3" id="KW-1185">Reference proteome</keyword>